<feature type="domain" description="Epoxide hydrolase N-terminal" evidence="5">
    <location>
        <begin position="6"/>
        <end position="116"/>
    </location>
</feature>
<dbReference type="InterPro" id="IPR016292">
    <property type="entry name" value="Epoxide_hydrolase"/>
</dbReference>
<dbReference type="STRING" id="68775.A0A5C3M4Y4"/>
<feature type="active site" description="Proton acceptor" evidence="4">
    <location>
        <position position="369"/>
    </location>
</feature>
<comment type="similarity">
    <text evidence="1">Belongs to the peptidase S33 family.</text>
</comment>
<dbReference type="Pfam" id="PF06441">
    <property type="entry name" value="EHN"/>
    <property type="match status" value="1"/>
</dbReference>
<dbReference type="OrthoDB" id="7130006at2759"/>
<dbReference type="InterPro" id="IPR010497">
    <property type="entry name" value="Epoxide_hydro_N"/>
</dbReference>
<proteinExistence type="inferred from homology"/>
<evidence type="ECO:0000259" key="5">
    <source>
        <dbReference type="Pfam" id="PF06441"/>
    </source>
</evidence>
<dbReference type="GO" id="GO:0097176">
    <property type="term" value="P:epoxide metabolic process"/>
    <property type="evidence" value="ECO:0007669"/>
    <property type="project" value="TreeGrafter"/>
</dbReference>
<name>A0A5C3M4Y4_9AGAR</name>
<evidence type="ECO:0000256" key="3">
    <source>
        <dbReference type="ARBA" id="ARBA00022801"/>
    </source>
</evidence>
<feature type="active site" description="Nucleophile" evidence="4">
    <location>
        <position position="181"/>
    </location>
</feature>
<dbReference type="PIRSF" id="PIRSF001112">
    <property type="entry name" value="Epoxide_hydrolase"/>
    <property type="match status" value="1"/>
</dbReference>
<dbReference type="Proteomes" id="UP000308652">
    <property type="component" value="Unassembled WGS sequence"/>
</dbReference>
<sequence>MVSTENPFKINVPDEKLELLKKKLELTTFSDELEGAGREYGVPLTDIRRLTARWRDGYEWRKHEALLNAELPQFTRDIEVDGFGTLNVHYVHKKSEVVDAIPLLFVHGWPGSFIEVRHILPLLTEASSDHPSFHVVALGLPGFGFSEAPTKKGFEIRQYAELANKLMLSLGYNEYVTQGGDWGYAITKLMAVNYGQKHSKAWHTNYPIATAPTLKDRPLAYLINLVSKLTPEEKAGLERTAWFFGLGHGYSAEQSTQPQTLGYALTDSPVGLLAWIYEKLVNWTDNYPWDDDEVLTWISIYWFSRAGPAASLRIYFEANKAKPNMFLTPLPSKIPAGHSYFPKEIFKFPKRWSNTPNLVFESDHDSGGHFAAHEKPGELVGDLRKMFGKGGPAFGVVPGKTGYA</sequence>
<evidence type="ECO:0000256" key="1">
    <source>
        <dbReference type="ARBA" id="ARBA00010088"/>
    </source>
</evidence>
<evidence type="ECO:0000313" key="7">
    <source>
        <dbReference type="Proteomes" id="UP000308652"/>
    </source>
</evidence>
<dbReference type="PANTHER" id="PTHR21661:SF35">
    <property type="entry name" value="EPOXIDE HYDROLASE"/>
    <property type="match status" value="1"/>
</dbReference>
<dbReference type="SUPFAM" id="SSF53474">
    <property type="entry name" value="alpha/beta-Hydrolases"/>
    <property type="match status" value="1"/>
</dbReference>
<evidence type="ECO:0000313" key="6">
    <source>
        <dbReference type="EMBL" id="TFK40469.1"/>
    </source>
</evidence>
<dbReference type="GO" id="GO:0004301">
    <property type="term" value="F:epoxide hydrolase activity"/>
    <property type="evidence" value="ECO:0007669"/>
    <property type="project" value="TreeGrafter"/>
</dbReference>
<dbReference type="Gene3D" id="3.40.50.1820">
    <property type="entry name" value="alpha/beta hydrolase"/>
    <property type="match status" value="1"/>
</dbReference>
<evidence type="ECO:0000256" key="2">
    <source>
        <dbReference type="ARBA" id="ARBA00022797"/>
    </source>
</evidence>
<dbReference type="AlphaFoldDB" id="A0A5C3M4Y4"/>
<keyword evidence="3 6" id="KW-0378">Hydrolase</keyword>
<dbReference type="InterPro" id="IPR000639">
    <property type="entry name" value="Epox_hydrolase-like"/>
</dbReference>
<accession>A0A5C3M4Y4</accession>
<keyword evidence="2" id="KW-0058">Aromatic hydrocarbons catabolism</keyword>
<reference evidence="6 7" key="1">
    <citation type="journal article" date="2019" name="Nat. Ecol. Evol.">
        <title>Megaphylogeny resolves global patterns of mushroom evolution.</title>
        <authorList>
            <person name="Varga T."/>
            <person name="Krizsan K."/>
            <person name="Foldi C."/>
            <person name="Dima B."/>
            <person name="Sanchez-Garcia M."/>
            <person name="Sanchez-Ramirez S."/>
            <person name="Szollosi G.J."/>
            <person name="Szarkandi J.G."/>
            <person name="Papp V."/>
            <person name="Albert L."/>
            <person name="Andreopoulos W."/>
            <person name="Angelini C."/>
            <person name="Antonin V."/>
            <person name="Barry K.W."/>
            <person name="Bougher N.L."/>
            <person name="Buchanan P."/>
            <person name="Buyck B."/>
            <person name="Bense V."/>
            <person name="Catcheside P."/>
            <person name="Chovatia M."/>
            <person name="Cooper J."/>
            <person name="Damon W."/>
            <person name="Desjardin D."/>
            <person name="Finy P."/>
            <person name="Geml J."/>
            <person name="Haridas S."/>
            <person name="Hughes K."/>
            <person name="Justo A."/>
            <person name="Karasinski D."/>
            <person name="Kautmanova I."/>
            <person name="Kiss B."/>
            <person name="Kocsube S."/>
            <person name="Kotiranta H."/>
            <person name="LaButti K.M."/>
            <person name="Lechner B.E."/>
            <person name="Liimatainen K."/>
            <person name="Lipzen A."/>
            <person name="Lukacs Z."/>
            <person name="Mihaltcheva S."/>
            <person name="Morgado L.N."/>
            <person name="Niskanen T."/>
            <person name="Noordeloos M.E."/>
            <person name="Ohm R.A."/>
            <person name="Ortiz-Santana B."/>
            <person name="Ovrebo C."/>
            <person name="Racz N."/>
            <person name="Riley R."/>
            <person name="Savchenko A."/>
            <person name="Shiryaev A."/>
            <person name="Soop K."/>
            <person name="Spirin V."/>
            <person name="Szebenyi C."/>
            <person name="Tomsovsky M."/>
            <person name="Tulloss R.E."/>
            <person name="Uehling J."/>
            <person name="Grigoriev I.V."/>
            <person name="Vagvolgyi C."/>
            <person name="Papp T."/>
            <person name="Martin F.M."/>
            <person name="Miettinen O."/>
            <person name="Hibbett D.S."/>
            <person name="Nagy L.G."/>
        </authorList>
    </citation>
    <scope>NUCLEOTIDE SEQUENCE [LARGE SCALE GENOMIC DNA]</scope>
    <source>
        <strain evidence="6 7">CBS 166.37</strain>
    </source>
</reference>
<dbReference type="EMBL" id="ML213596">
    <property type="protein sequence ID" value="TFK40469.1"/>
    <property type="molecule type" value="Genomic_DNA"/>
</dbReference>
<protein>
    <submittedName>
        <fullName evidence="6">Alpha/Beta hydrolase protein</fullName>
    </submittedName>
</protein>
<keyword evidence="7" id="KW-1185">Reference proteome</keyword>
<dbReference type="InterPro" id="IPR029058">
    <property type="entry name" value="AB_hydrolase_fold"/>
</dbReference>
<organism evidence="6 7">
    <name type="scientific">Crucibulum laeve</name>
    <dbReference type="NCBI Taxonomy" id="68775"/>
    <lineage>
        <taxon>Eukaryota</taxon>
        <taxon>Fungi</taxon>
        <taxon>Dikarya</taxon>
        <taxon>Basidiomycota</taxon>
        <taxon>Agaricomycotina</taxon>
        <taxon>Agaricomycetes</taxon>
        <taxon>Agaricomycetidae</taxon>
        <taxon>Agaricales</taxon>
        <taxon>Agaricineae</taxon>
        <taxon>Nidulariaceae</taxon>
        <taxon>Crucibulum</taxon>
    </lineage>
</organism>
<gene>
    <name evidence="6" type="ORF">BDQ12DRAFT_679471</name>
</gene>
<dbReference type="PRINTS" id="PR00412">
    <property type="entry name" value="EPOXHYDRLASE"/>
</dbReference>
<dbReference type="PANTHER" id="PTHR21661">
    <property type="entry name" value="EPOXIDE HYDROLASE 1-RELATED"/>
    <property type="match status" value="1"/>
</dbReference>
<evidence type="ECO:0000256" key="4">
    <source>
        <dbReference type="PIRSR" id="PIRSR001112-1"/>
    </source>
</evidence>
<feature type="active site" description="Proton donor" evidence="4">
    <location>
        <position position="315"/>
    </location>
</feature>